<feature type="region of interest" description="Disordered" evidence="1">
    <location>
        <begin position="121"/>
        <end position="152"/>
    </location>
</feature>
<evidence type="ECO:0000256" key="1">
    <source>
        <dbReference type="SAM" id="MobiDB-lite"/>
    </source>
</evidence>
<evidence type="ECO:0000313" key="2">
    <source>
        <dbReference type="EMBL" id="ROT39104.1"/>
    </source>
</evidence>
<dbReference type="GeneID" id="39575351"/>
<feature type="compositionally biased region" description="Pro residues" evidence="1">
    <location>
        <begin position="122"/>
        <end position="134"/>
    </location>
</feature>
<reference evidence="2 3" key="1">
    <citation type="journal article" date="2018" name="Mol. Ecol.">
        <title>The obligate alkalophilic soda-lake fungus Sodiomyces alkalinus has shifted to a protein diet.</title>
        <authorList>
            <person name="Grum-Grzhimaylo A.A."/>
            <person name="Falkoski D.L."/>
            <person name="van den Heuvel J."/>
            <person name="Valero-Jimenez C.A."/>
            <person name="Min B."/>
            <person name="Choi I.G."/>
            <person name="Lipzen A."/>
            <person name="Daum C.G."/>
            <person name="Aanen D.K."/>
            <person name="Tsang A."/>
            <person name="Henrissat B."/>
            <person name="Bilanenko E.N."/>
            <person name="de Vries R.P."/>
            <person name="van Kan J.A.L."/>
            <person name="Grigoriev I.V."/>
            <person name="Debets A.J.M."/>
        </authorList>
    </citation>
    <scope>NUCLEOTIDE SEQUENCE [LARGE SCALE GENOMIC DNA]</scope>
    <source>
        <strain evidence="2 3">F11</strain>
    </source>
</reference>
<sequence>MTRLLTFIQPYALRLVIGFFLFLLPTCWSWPHPSHLQRTSRISHHACPSTCTLWDSSHFSGLCLLASRESTLSQLPHGISNPCSLSSRSSSRNPEPPLFHPYRPQTAGRLPYHGAGVLPFQGPTPYPSQGPGPHVPFWGSSKSNRTTRIRGF</sequence>
<dbReference type="AlphaFoldDB" id="A0A3N2PXA6"/>
<dbReference type="EMBL" id="ML119054">
    <property type="protein sequence ID" value="ROT39104.1"/>
    <property type="molecule type" value="Genomic_DNA"/>
</dbReference>
<keyword evidence="3" id="KW-1185">Reference proteome</keyword>
<dbReference type="Proteomes" id="UP000272025">
    <property type="component" value="Unassembled WGS sequence"/>
</dbReference>
<name>A0A3N2PXA6_SODAK</name>
<proteinExistence type="predicted"/>
<evidence type="ECO:0000313" key="3">
    <source>
        <dbReference type="Proteomes" id="UP000272025"/>
    </source>
</evidence>
<organism evidence="2 3">
    <name type="scientific">Sodiomyces alkalinus (strain CBS 110278 / VKM F-3762 / F11)</name>
    <name type="common">Alkaliphilic filamentous fungus</name>
    <dbReference type="NCBI Taxonomy" id="1314773"/>
    <lineage>
        <taxon>Eukaryota</taxon>
        <taxon>Fungi</taxon>
        <taxon>Dikarya</taxon>
        <taxon>Ascomycota</taxon>
        <taxon>Pezizomycotina</taxon>
        <taxon>Sordariomycetes</taxon>
        <taxon>Hypocreomycetidae</taxon>
        <taxon>Glomerellales</taxon>
        <taxon>Plectosphaerellaceae</taxon>
        <taxon>Sodiomyces</taxon>
    </lineage>
</organism>
<dbReference type="RefSeq" id="XP_028466910.1">
    <property type="nucleotide sequence ID" value="XM_028606873.1"/>
</dbReference>
<accession>A0A3N2PXA6</accession>
<gene>
    <name evidence="2" type="ORF">SODALDRAFT_152259</name>
</gene>
<protein>
    <submittedName>
        <fullName evidence="2">Uncharacterized protein</fullName>
    </submittedName>
</protein>